<feature type="region of interest" description="Disordered" evidence="8">
    <location>
        <begin position="749"/>
        <end position="871"/>
    </location>
</feature>
<dbReference type="GO" id="GO:0005524">
    <property type="term" value="F:ATP binding"/>
    <property type="evidence" value="ECO:0007669"/>
    <property type="project" value="InterPro"/>
</dbReference>
<dbReference type="InterPro" id="IPR001757">
    <property type="entry name" value="P_typ_ATPase"/>
</dbReference>
<reference evidence="11 12" key="1">
    <citation type="submission" date="2016-06" db="EMBL/GenBank/DDBJ databases">
        <authorList>
            <consortium name="Pathogen Informatics"/>
        </authorList>
    </citation>
    <scope>NUCLEOTIDE SEQUENCE [LARGE SCALE GENOMIC DNA]</scope>
</reference>
<keyword evidence="6 9" id="KW-1133">Transmembrane helix</keyword>
<evidence type="ECO:0000256" key="5">
    <source>
        <dbReference type="ARBA" id="ARBA00022967"/>
    </source>
</evidence>
<dbReference type="SUPFAM" id="SSF56784">
    <property type="entry name" value="HAD-like"/>
    <property type="match status" value="1"/>
</dbReference>
<evidence type="ECO:0000256" key="8">
    <source>
        <dbReference type="SAM" id="MobiDB-lite"/>
    </source>
</evidence>
<comment type="subcellular location">
    <subcellularLocation>
        <location evidence="1">Endomembrane system</location>
        <topology evidence="1">Multi-pass membrane protein</topology>
    </subcellularLocation>
</comment>
<feature type="region of interest" description="Disordered" evidence="8">
    <location>
        <begin position="698"/>
        <end position="718"/>
    </location>
</feature>
<evidence type="ECO:0000256" key="3">
    <source>
        <dbReference type="ARBA" id="ARBA00022692"/>
    </source>
</evidence>
<feature type="compositionally biased region" description="Basic and acidic residues" evidence="8">
    <location>
        <begin position="845"/>
        <end position="865"/>
    </location>
</feature>
<feature type="region of interest" description="Disordered" evidence="8">
    <location>
        <begin position="1040"/>
        <end position="1059"/>
    </location>
</feature>
<keyword evidence="7 9" id="KW-0472">Membrane</keyword>
<dbReference type="SUPFAM" id="SSF81653">
    <property type="entry name" value="Calcium ATPase, transduction domain A"/>
    <property type="match status" value="1"/>
</dbReference>
<dbReference type="GO" id="GO:0005507">
    <property type="term" value="F:copper ion binding"/>
    <property type="evidence" value="ECO:0007669"/>
    <property type="project" value="TreeGrafter"/>
</dbReference>
<dbReference type="SUPFAM" id="SSF81665">
    <property type="entry name" value="Calcium ATPase, transmembrane domain M"/>
    <property type="match status" value="1"/>
</dbReference>
<dbReference type="Gene3D" id="3.40.50.1000">
    <property type="entry name" value="HAD superfamily/HAD-like"/>
    <property type="match status" value="2"/>
</dbReference>
<sequence>MALGKLLLFYVSENVKEKINELNVKGIKNIAFNEEVVIISYDYSVIGSSDIIKAIDNFDINGYFQEDKKNVDPETYRRFLSRNDDHVTMYIFHLNNKKGKKKMFNKTSSQELLSTNMYEEGNYGSLENLKNTDANSGKHYSNVRHANGIFREDNDDNGYTNNYTEEDEEGEEYDEFYRKRVNENCRSGCHTKGNEINGHLNGETNKFRDYSLGQNYTRNYYNSEQSRGDSNYAQGSENGSESLEVVGSVTYSTERSIKFGTDEENTKNRRFSVLDLFNDITRKKKKCKKNYMYANYDDSNIDKSSLLSDDKVLENGKKQPSHIRNGNIFQAYENYRSRNKEKIYICELRIYNMTCDSCGNKIISFLKGKNLIIDGNSFATESKIKLKINTSENNLISVNIKSFVNNIMTEVKNCGFNNDLIDLYKDDDSDNKCNLFDITLYVFREDVIKSYELLKNVKGIKNVEYDIKKEYIYILYDPEIIGIRFILEFLKKKKNIDAYYDEDKEKYFRSTKYNETSNSYKLIELFCCFFFCILIIILNNCQMNMGYMNGFYSYGNYKNYLMTYKLVNAKREKNDLFYHNKVRKDSSSMQPNVRSAYLDEESLIAHYVVNSDNEKREGMINDVYQEKLPRHDAEKGGIATSNGYHSNTEGKMHINEKKSPCKHTTKNKWISADQNNCNISDKFSICNSYDEYESQFKKDKGSDHSASSSSDTTEVKQFPKKNVKEKCMTGEEVKGRYVKAKNEEVDHFKEKKRKEKIPEEKDIKAGNVMGKSTKNDDAISKNEEVQHFKEFKKGEKHTKNNSEMVEHEEIENFKNKMEEKPTKGKDTKEGDKKAENENIYNFKNNNEEKKITKGKDTKEGDKNEENIENVENIKSNKVEKKITKGKDAKKEGVKTEDESVKNFKEKKVKGKLTKGHGEKEEDVEIKNFKNNKEEKKNTKGKDIKEEGIIVEDVNIEKVKAEKTYGSMKAILNSNYFYKVSANFKDTEKKKKPEVEEVDFLYDFRRDDNYLDISNILYHLNNSEKLKLRCTNMKKCVPSKKDTNNYKKEKREENIDKKERSENKFKEGKYKLMSYTNLKYDSEEKIRKTLFCKIVKLFVNNPVYRLIVSSYKSSLDSKILGTLPLRLFLIFLLSSIVYIYFGFSFILNGYRSLKNNIINMNVLISISSSFSYFYSLFLLLFCLLFSIDLDGIPLYFDSSALLICIMKFGFEIENFLVSFTKKKIEDLYERTTKHVYILEKKTEKTQDNKNMKEQASNFINSNVGNGETKEEEVHKNHNIDNIHEDRCNEVRNEIGNEIRSNIHNDNNSRSESNTLIKCGENKSNFSSYEIGDDDQKGFLLNSFSHSGKEIDINKIFVEDKKINLNDFRILSYPVQFVQKHDILIFYEGATLLIDGIKVNDEVSYLDESMISGEKKAIKKYKGDKIYAGSKCVGGIIMLYIKDISKGNYIEYIKKTLDEVNCKKTNLQLYADKIASIFIPSIIILCIIVFLIWFYLTYFDYVNIKRNAYFKLNKFLSCIFFSIHFSLSILCVACPCAVGLASPLSIAISSYICSNIGIIIKNINIFEIFLECNHFIFDKTGTLTVGKPVVNKIYISNNLDLFIDQLLKNNSVNNLSINFDNYNTVSDLESGLDSRNNFKIFNLQHKGRSNTLGSNSGFLDGLSDRSSYNGMYEHMGGEHIGNIYEEKNKGDFSSERNFKEGTVDEAGKRRKRIKKQNKSNVTLNFVESLHCSGKNVTFYSFTTQKDYYKIEIRNSVMKKEEKDNRRNLKEGKNIINDRNKSVFNRIVSFINNKRKKNKYDKISDSSLKEYFINNADVNLSLIDDSYTSETSSEISSENDCSNVYGNNYFNREDLTSMYDKYGALKKVQNNLNNGKPHENAHFTNNAPFDDKDGDIKEKLSNMLYLFLSLSLNIEKYSNHLYAQSINTYINNNFCINETFEVHNLKNEKNQGIIGIINDLSVTIGTLFFCYTKYKNAYCSKREVIEEKLNINNLEAHIYSCDCNVHKTYQFLYNYSNSKKNESNNIIFMSIEGIIVGFFTLVDDIKPEVFGLIQYLKKESKKVYVCTGDNYMNAIYISKILGIPKKNVSSNTLPMEKVHFVKKIQSLNDGKVCMIGDGINDCFALKNADLGLSLSTRSNVVMDNADACIVDNNISVIMKLFEISRKTLLVIKFNFLFSFFINIFFILLASGAFYALNYVLSPFLFTFLMFCSSIIVILSSLSLKLLLRDI</sequence>
<feature type="compositionally biased region" description="Basic and acidic residues" evidence="8">
    <location>
        <begin position="773"/>
        <end position="836"/>
    </location>
</feature>
<dbReference type="GO" id="GO:0016887">
    <property type="term" value="F:ATP hydrolysis activity"/>
    <property type="evidence" value="ECO:0007669"/>
    <property type="project" value="InterPro"/>
</dbReference>
<dbReference type="InterPro" id="IPR023298">
    <property type="entry name" value="ATPase_P-typ_TM_dom_sf"/>
</dbReference>
<dbReference type="Gene3D" id="3.40.1110.10">
    <property type="entry name" value="Calcium-transporting ATPase, cytoplasmic domain N"/>
    <property type="match status" value="1"/>
</dbReference>
<dbReference type="EMBL" id="LT594628">
    <property type="protein sequence ID" value="SBT87703.1"/>
    <property type="molecule type" value="Genomic_DNA"/>
</dbReference>
<feature type="transmembrane region" description="Helical" evidence="9">
    <location>
        <begin position="1472"/>
        <end position="1497"/>
    </location>
</feature>
<dbReference type="NCBIfam" id="TIGR01494">
    <property type="entry name" value="ATPase_P-type"/>
    <property type="match status" value="1"/>
</dbReference>
<gene>
    <name evidence="11" type="primary">PmUG01_07016400</name>
    <name evidence="11" type="ORF">PMUG01_07016400</name>
</gene>
<dbReference type="Gene3D" id="2.70.150.10">
    <property type="entry name" value="Calcium-transporting ATPase, cytoplasmic transduction domain A"/>
    <property type="match status" value="1"/>
</dbReference>
<accession>A0A1D3JMA3</accession>
<evidence type="ECO:0000313" key="12">
    <source>
        <dbReference type="Proteomes" id="UP000219813"/>
    </source>
</evidence>
<dbReference type="InterPro" id="IPR044492">
    <property type="entry name" value="P_typ_ATPase_HD_dom"/>
</dbReference>
<dbReference type="SFLD" id="SFLDG00002">
    <property type="entry name" value="C1.7:_P-type_atpase_like"/>
    <property type="match status" value="1"/>
</dbReference>
<keyword evidence="3 9" id="KW-0812">Transmembrane</keyword>
<dbReference type="InterPro" id="IPR036412">
    <property type="entry name" value="HAD-like_sf"/>
</dbReference>
<feature type="compositionally biased region" description="Polar residues" evidence="8">
    <location>
        <begin position="222"/>
        <end position="241"/>
    </location>
</feature>
<dbReference type="RefSeq" id="XP_028860635.1">
    <property type="nucleotide sequence ID" value="XM_029003891.1"/>
</dbReference>
<dbReference type="PANTHER" id="PTHR43520:SF8">
    <property type="entry name" value="P-TYPE CU(+) TRANSPORTER"/>
    <property type="match status" value="1"/>
</dbReference>
<dbReference type="GO" id="GO:0043682">
    <property type="term" value="F:P-type divalent copper transporter activity"/>
    <property type="evidence" value="ECO:0007669"/>
    <property type="project" value="TreeGrafter"/>
</dbReference>
<dbReference type="PANTHER" id="PTHR43520">
    <property type="entry name" value="ATP7, ISOFORM B"/>
    <property type="match status" value="1"/>
</dbReference>
<feature type="transmembrane region" description="Helical" evidence="9">
    <location>
        <begin position="1517"/>
        <end position="1539"/>
    </location>
</feature>
<dbReference type="KEGG" id="pmal:PMUG01_07016400"/>
<dbReference type="GO" id="GO:0016020">
    <property type="term" value="C:membrane"/>
    <property type="evidence" value="ECO:0007669"/>
    <property type="project" value="InterPro"/>
</dbReference>
<evidence type="ECO:0000256" key="4">
    <source>
        <dbReference type="ARBA" id="ARBA00022723"/>
    </source>
</evidence>
<dbReference type="SFLD" id="SFLDF00027">
    <property type="entry name" value="p-type_atpase"/>
    <property type="match status" value="1"/>
</dbReference>
<dbReference type="Gene3D" id="1.20.1110.10">
    <property type="entry name" value="Calcium-transporting ATPase, transmembrane domain"/>
    <property type="match status" value="1"/>
</dbReference>
<keyword evidence="12" id="KW-1185">Reference proteome</keyword>
<dbReference type="Pfam" id="PF00122">
    <property type="entry name" value="E1-E2_ATPase"/>
    <property type="match status" value="1"/>
</dbReference>
<evidence type="ECO:0000256" key="7">
    <source>
        <dbReference type="ARBA" id="ARBA00023136"/>
    </source>
</evidence>
<evidence type="ECO:0000313" key="11">
    <source>
        <dbReference type="EMBL" id="SBT87703.1"/>
    </source>
</evidence>
<feature type="region of interest" description="Disordered" evidence="8">
    <location>
        <begin position="222"/>
        <end position="242"/>
    </location>
</feature>
<dbReference type="OrthoDB" id="432719at2759"/>
<dbReference type="PROSITE" id="PS00154">
    <property type="entry name" value="ATPASE_E1_E2"/>
    <property type="match status" value="1"/>
</dbReference>
<dbReference type="InterPro" id="IPR023299">
    <property type="entry name" value="ATPase_P-typ_cyto_dom_N"/>
</dbReference>
<keyword evidence="4" id="KW-0479">Metal-binding</keyword>
<evidence type="ECO:0000256" key="1">
    <source>
        <dbReference type="ARBA" id="ARBA00004127"/>
    </source>
</evidence>
<dbReference type="InterPro" id="IPR018303">
    <property type="entry name" value="ATPase_P-typ_P_site"/>
</dbReference>
<proteinExistence type="inferred from homology"/>
<dbReference type="InterPro" id="IPR059000">
    <property type="entry name" value="ATPase_P-type_domA"/>
</dbReference>
<dbReference type="SFLD" id="SFLDS00003">
    <property type="entry name" value="Haloacid_Dehalogenase"/>
    <property type="match status" value="1"/>
</dbReference>
<comment type="similarity">
    <text evidence="2">Belongs to the cation transport ATPase (P-type) (TC 3.A.3) family. Type IB subfamily.</text>
</comment>
<dbReference type="PRINTS" id="PR00119">
    <property type="entry name" value="CATATPASE"/>
</dbReference>
<evidence type="ECO:0000259" key="10">
    <source>
        <dbReference type="Pfam" id="PF00122"/>
    </source>
</evidence>
<feature type="region of interest" description="Disordered" evidence="8">
    <location>
        <begin position="149"/>
        <end position="171"/>
    </location>
</feature>
<organism evidence="11 12">
    <name type="scientific">Plasmodium malariae</name>
    <dbReference type="NCBI Taxonomy" id="5858"/>
    <lineage>
        <taxon>Eukaryota</taxon>
        <taxon>Sar</taxon>
        <taxon>Alveolata</taxon>
        <taxon>Apicomplexa</taxon>
        <taxon>Aconoidasida</taxon>
        <taxon>Haemosporida</taxon>
        <taxon>Plasmodiidae</taxon>
        <taxon>Plasmodium</taxon>
        <taxon>Plasmodium (Plasmodium)</taxon>
    </lineage>
</organism>
<dbReference type="GeneID" id="39867728"/>
<protein>
    <submittedName>
        <fullName evidence="11">Copper-transporting ATPase, putative</fullName>
    </submittedName>
</protein>
<name>A0A1D3JMA3_PLAMA</name>
<feature type="domain" description="P-type ATPase A" evidence="10">
    <location>
        <begin position="1370"/>
        <end position="1453"/>
    </location>
</feature>
<dbReference type="OMA" id="ADACIVD"/>
<feature type="transmembrane region" description="Helical" evidence="9">
    <location>
        <begin position="1161"/>
        <end position="1186"/>
    </location>
</feature>
<dbReference type="VEuPathDB" id="PlasmoDB:PmUG01_07016400"/>
<dbReference type="Pfam" id="PF00702">
    <property type="entry name" value="Hydrolase"/>
    <property type="match status" value="1"/>
</dbReference>
<feature type="transmembrane region" description="Helical" evidence="9">
    <location>
        <begin position="2199"/>
        <end position="2224"/>
    </location>
</feature>
<dbReference type="InterPro" id="IPR008250">
    <property type="entry name" value="ATPase_P-typ_transduc_dom_A_sf"/>
</dbReference>
<feature type="transmembrane region" description="Helical" evidence="9">
    <location>
        <begin position="2170"/>
        <end position="2193"/>
    </location>
</feature>
<dbReference type="GO" id="GO:0055070">
    <property type="term" value="P:copper ion homeostasis"/>
    <property type="evidence" value="ECO:0007669"/>
    <property type="project" value="TreeGrafter"/>
</dbReference>
<evidence type="ECO:0000256" key="6">
    <source>
        <dbReference type="ARBA" id="ARBA00022989"/>
    </source>
</evidence>
<dbReference type="InterPro" id="IPR023214">
    <property type="entry name" value="HAD_sf"/>
</dbReference>
<evidence type="ECO:0000256" key="9">
    <source>
        <dbReference type="SAM" id="Phobius"/>
    </source>
</evidence>
<keyword evidence="5" id="KW-1278">Translocase</keyword>
<dbReference type="Proteomes" id="UP000219813">
    <property type="component" value="Chromosome 7"/>
</dbReference>
<evidence type="ECO:0000256" key="2">
    <source>
        <dbReference type="ARBA" id="ARBA00006024"/>
    </source>
</evidence>
<feature type="transmembrane region" description="Helical" evidence="9">
    <location>
        <begin position="1126"/>
        <end position="1149"/>
    </location>
</feature>
<dbReference type="GO" id="GO:0012505">
    <property type="term" value="C:endomembrane system"/>
    <property type="evidence" value="ECO:0007669"/>
    <property type="project" value="UniProtKB-SubCell"/>
</dbReference>